<gene>
    <name evidence="9" type="ORF">GE300_15295</name>
</gene>
<dbReference type="InterPro" id="IPR047215">
    <property type="entry name" value="Galactose_mutarotase-like"/>
</dbReference>
<dbReference type="InterPro" id="IPR008183">
    <property type="entry name" value="Aldose_1/G6P_1-epimerase"/>
</dbReference>
<dbReference type="SUPFAM" id="SSF74650">
    <property type="entry name" value="Galactose mutarotase-like"/>
    <property type="match status" value="1"/>
</dbReference>
<comment type="catalytic activity">
    <reaction evidence="5">
        <text>alpha-D-glucose = beta-D-glucose</text>
        <dbReference type="Rhea" id="RHEA:10264"/>
        <dbReference type="ChEBI" id="CHEBI:15903"/>
        <dbReference type="ChEBI" id="CHEBI:17925"/>
        <dbReference type="EC" id="5.1.3.3"/>
    </reaction>
</comment>
<feature type="binding site" evidence="8">
    <location>
        <begin position="172"/>
        <end position="174"/>
    </location>
    <ligand>
        <name>beta-D-galactose</name>
        <dbReference type="ChEBI" id="CHEBI:27667"/>
    </ligand>
</feature>
<dbReference type="GO" id="GO:0033499">
    <property type="term" value="P:galactose catabolic process via UDP-galactose, Leloir pathway"/>
    <property type="evidence" value="ECO:0007669"/>
    <property type="project" value="TreeGrafter"/>
</dbReference>
<proteinExistence type="inferred from homology"/>
<dbReference type="GO" id="GO:0004034">
    <property type="term" value="F:aldose 1-epimerase activity"/>
    <property type="evidence" value="ECO:0007669"/>
    <property type="project" value="UniProtKB-EC"/>
</dbReference>
<evidence type="ECO:0000256" key="3">
    <source>
        <dbReference type="ARBA" id="ARBA00023235"/>
    </source>
</evidence>
<dbReference type="InterPro" id="IPR011013">
    <property type="entry name" value="Gal_mutarotase_sf_dom"/>
</dbReference>
<evidence type="ECO:0000313" key="10">
    <source>
        <dbReference type="Proteomes" id="UP000474957"/>
    </source>
</evidence>
<dbReference type="GO" id="GO:0006006">
    <property type="term" value="P:glucose metabolic process"/>
    <property type="evidence" value="ECO:0007669"/>
    <property type="project" value="TreeGrafter"/>
</dbReference>
<keyword evidence="4 5" id="KW-0119">Carbohydrate metabolism</keyword>
<sequence length="336" mass="36302">MTTIRSIGAYEGASVEEAVLDSGAARIAILNYGCVIRDWRVPAPGREVPCVLGFDRFEPYPEHSRSFGIVAGRVANRTANGRFTLDGKSYVLPVNNGPNHLHGGPKGLGKRLWEMAADGNNAVILRYSSPDGEMGYPGNVEFELRFALDDTRLLIEMAGDPDRPTPINLAQHNYYNLNGGGDILGHRLRIAAARYTPVDDVQIPTGEIAAVDGTQLDYRAAARVGAVDAGRIGADHNLLLDEDRDAAAPAAELASDETGLRLRLWTDQPAIQLYTAKPLQVPVPGHGGAVYGPFAGLCLEPQHSPDSLNRPEWPSIVATPDRPYRQRLELEIAPSG</sequence>
<evidence type="ECO:0000256" key="8">
    <source>
        <dbReference type="PIRSR" id="PIRSR005096-3"/>
    </source>
</evidence>
<dbReference type="PIRSF" id="PIRSF005096">
    <property type="entry name" value="GALM"/>
    <property type="match status" value="1"/>
</dbReference>
<protein>
    <recommendedName>
        <fullName evidence="5">Aldose 1-epimerase</fullName>
        <ecNumber evidence="5">5.1.3.3</ecNumber>
    </recommendedName>
</protein>
<evidence type="ECO:0000256" key="5">
    <source>
        <dbReference type="PIRNR" id="PIRNR005096"/>
    </source>
</evidence>
<dbReference type="UniPathway" id="UPA00242"/>
<evidence type="ECO:0000256" key="4">
    <source>
        <dbReference type="ARBA" id="ARBA00023277"/>
    </source>
</evidence>
<accession>A0A6L5Z335</accession>
<evidence type="ECO:0000256" key="6">
    <source>
        <dbReference type="PIRSR" id="PIRSR005096-1"/>
    </source>
</evidence>
<keyword evidence="10" id="KW-1185">Reference proteome</keyword>
<feature type="binding site" evidence="8">
    <location>
        <begin position="76"/>
        <end position="77"/>
    </location>
    <ligand>
        <name>beta-D-galactose</name>
        <dbReference type="ChEBI" id="CHEBI:27667"/>
    </ligand>
</feature>
<comment type="pathway">
    <text evidence="1 5">Carbohydrate metabolism; hexose metabolism.</text>
</comment>
<evidence type="ECO:0000313" key="9">
    <source>
        <dbReference type="EMBL" id="MSU90958.1"/>
    </source>
</evidence>
<name>A0A6L5Z335_9RHOB</name>
<feature type="binding site" evidence="7">
    <location>
        <position position="235"/>
    </location>
    <ligand>
        <name>beta-D-galactose</name>
        <dbReference type="ChEBI" id="CHEBI:27667"/>
    </ligand>
</feature>
<dbReference type="PANTHER" id="PTHR10091">
    <property type="entry name" value="ALDOSE-1-EPIMERASE"/>
    <property type="match status" value="1"/>
</dbReference>
<reference evidence="9 10" key="1">
    <citation type="submission" date="2019-10" db="EMBL/GenBank/DDBJ databases">
        <title>Cognatihalovulum marinum gen. nov. sp. nov., a new member of the family Rhodobacteraceae isolated from deep seawater of the Northwest Indian Ocean.</title>
        <authorList>
            <person name="Ruan C."/>
            <person name="Wang J."/>
            <person name="Zheng X."/>
            <person name="Song L."/>
            <person name="Zhu Y."/>
            <person name="Huang Y."/>
            <person name="Lu Z."/>
            <person name="Du W."/>
            <person name="Huang L."/>
            <person name="Dai X."/>
        </authorList>
    </citation>
    <scope>NUCLEOTIDE SEQUENCE [LARGE SCALE GENOMIC DNA]</scope>
    <source>
        <strain evidence="9 10">2CG4</strain>
    </source>
</reference>
<feature type="active site" description="Proton donor" evidence="6">
    <location>
        <position position="172"/>
    </location>
</feature>
<dbReference type="CDD" id="cd09019">
    <property type="entry name" value="galactose_mutarotase_like"/>
    <property type="match status" value="1"/>
</dbReference>
<dbReference type="Gene3D" id="2.70.98.10">
    <property type="match status" value="1"/>
</dbReference>
<evidence type="ECO:0000256" key="2">
    <source>
        <dbReference type="ARBA" id="ARBA00006206"/>
    </source>
</evidence>
<dbReference type="PANTHER" id="PTHR10091:SF49">
    <property type="entry name" value="ALDOSE 1-EPIMERASE"/>
    <property type="match status" value="1"/>
</dbReference>
<dbReference type="RefSeq" id="WP_154447636.1">
    <property type="nucleotide sequence ID" value="NZ_WIND01000014.1"/>
</dbReference>
<dbReference type="GO" id="GO:0030246">
    <property type="term" value="F:carbohydrate binding"/>
    <property type="evidence" value="ECO:0007669"/>
    <property type="project" value="InterPro"/>
</dbReference>
<dbReference type="Proteomes" id="UP000474957">
    <property type="component" value="Unassembled WGS sequence"/>
</dbReference>
<dbReference type="EC" id="5.1.3.3" evidence="5"/>
<evidence type="ECO:0000256" key="1">
    <source>
        <dbReference type="ARBA" id="ARBA00005028"/>
    </source>
</evidence>
<dbReference type="Pfam" id="PF01263">
    <property type="entry name" value="Aldose_epim"/>
    <property type="match status" value="1"/>
</dbReference>
<dbReference type="InterPro" id="IPR014718">
    <property type="entry name" value="GH-type_carb-bd"/>
</dbReference>
<dbReference type="EMBL" id="WIND01000014">
    <property type="protein sequence ID" value="MSU90958.1"/>
    <property type="molecule type" value="Genomic_DNA"/>
</dbReference>
<dbReference type="InterPro" id="IPR015443">
    <property type="entry name" value="Aldose_1-epimerase"/>
</dbReference>
<comment type="similarity">
    <text evidence="2 5">Belongs to the aldose epimerase family.</text>
</comment>
<keyword evidence="3 5" id="KW-0413">Isomerase</keyword>
<organism evidence="9 10">
    <name type="scientific">Halovulum marinum</name>
    <dbReference type="NCBI Taxonomy" id="2662447"/>
    <lineage>
        <taxon>Bacteria</taxon>
        <taxon>Pseudomonadati</taxon>
        <taxon>Pseudomonadota</taxon>
        <taxon>Alphaproteobacteria</taxon>
        <taxon>Rhodobacterales</taxon>
        <taxon>Paracoccaceae</taxon>
        <taxon>Halovulum</taxon>
    </lineage>
</organism>
<evidence type="ECO:0000256" key="7">
    <source>
        <dbReference type="PIRSR" id="PIRSR005096-2"/>
    </source>
</evidence>
<comment type="caution">
    <text evidence="9">The sequence shown here is derived from an EMBL/GenBank/DDBJ whole genome shotgun (WGS) entry which is preliminary data.</text>
</comment>
<dbReference type="AlphaFoldDB" id="A0A6L5Z335"/>
<feature type="active site" description="Proton acceptor" evidence="6">
    <location>
        <position position="300"/>
    </location>
</feature>